<name>G7VD06_9CREN</name>
<dbReference type="RefSeq" id="WP_014289710.1">
    <property type="nucleotide sequence ID" value="NC_016645.1"/>
</dbReference>
<evidence type="ECO:0000313" key="10">
    <source>
        <dbReference type="Proteomes" id="UP000005867"/>
    </source>
</evidence>
<keyword evidence="10" id="KW-1185">Reference proteome</keyword>
<comment type="similarity">
    <text evidence="2">Belongs to the peptidase S54 family.</text>
</comment>
<dbReference type="OrthoDB" id="26567at2157"/>
<dbReference type="SUPFAM" id="SSF144091">
    <property type="entry name" value="Rhomboid-like"/>
    <property type="match status" value="1"/>
</dbReference>
<dbReference type="Proteomes" id="UP000005867">
    <property type="component" value="Chromosome"/>
</dbReference>
<evidence type="ECO:0000256" key="6">
    <source>
        <dbReference type="ARBA" id="ARBA00023136"/>
    </source>
</evidence>
<evidence type="ECO:0000256" key="7">
    <source>
        <dbReference type="SAM" id="Phobius"/>
    </source>
</evidence>
<evidence type="ECO:0000256" key="5">
    <source>
        <dbReference type="ARBA" id="ARBA00022989"/>
    </source>
</evidence>
<feature type="transmembrane region" description="Helical" evidence="7">
    <location>
        <begin position="90"/>
        <end position="110"/>
    </location>
</feature>
<reference evidence="9 10" key="1">
    <citation type="journal article" date="2012" name="J. Bacteriol.">
        <title>Complete genome sequence of strain 1860, a crenarchaeon of the genus pyrobaculum able to grow with various electron acceptors.</title>
        <authorList>
            <person name="Mardanov A.V."/>
            <person name="Gumerov V.M."/>
            <person name="Slobodkina G.B."/>
            <person name="Beletsky A.V."/>
            <person name="Bonch-Osmolovskaya E.A."/>
            <person name="Ravin N.V."/>
            <person name="Skryabin K.G."/>
        </authorList>
    </citation>
    <scope>NUCLEOTIDE SEQUENCE [LARGE SCALE GENOMIC DNA]</scope>
    <source>
        <strain evidence="9 10">1860</strain>
    </source>
</reference>
<dbReference type="PANTHER" id="PTHR43731">
    <property type="entry name" value="RHOMBOID PROTEASE"/>
    <property type="match status" value="1"/>
</dbReference>
<accession>G7VD06</accession>
<evidence type="ECO:0000256" key="1">
    <source>
        <dbReference type="ARBA" id="ARBA00004141"/>
    </source>
</evidence>
<feature type="transmembrane region" description="Helical" evidence="7">
    <location>
        <begin position="201"/>
        <end position="218"/>
    </location>
</feature>
<proteinExistence type="inferred from homology"/>
<comment type="subcellular location">
    <subcellularLocation>
        <location evidence="1">Membrane</location>
        <topology evidence="1">Multi-pass membrane protein</topology>
    </subcellularLocation>
</comment>
<feature type="transmembrane region" description="Helical" evidence="7">
    <location>
        <begin position="16"/>
        <end position="34"/>
    </location>
</feature>
<dbReference type="HOGENOM" id="CLU_055068_5_1_2"/>
<dbReference type="BioCyc" id="PSP1104324:GJSN-2445-MONOMER"/>
<dbReference type="GO" id="GO:0016020">
    <property type="term" value="C:membrane"/>
    <property type="evidence" value="ECO:0007669"/>
    <property type="project" value="UniProtKB-SubCell"/>
</dbReference>
<organism evidence="9 10">
    <name type="scientific">Pyrobaculum ferrireducens</name>
    <dbReference type="NCBI Taxonomy" id="1104324"/>
    <lineage>
        <taxon>Archaea</taxon>
        <taxon>Thermoproteota</taxon>
        <taxon>Thermoprotei</taxon>
        <taxon>Thermoproteales</taxon>
        <taxon>Thermoproteaceae</taxon>
        <taxon>Pyrobaculum</taxon>
    </lineage>
</organism>
<keyword evidence="3 7" id="KW-0812">Transmembrane</keyword>
<evidence type="ECO:0000256" key="4">
    <source>
        <dbReference type="ARBA" id="ARBA00022801"/>
    </source>
</evidence>
<feature type="transmembrane region" description="Helical" evidence="7">
    <location>
        <begin position="130"/>
        <end position="150"/>
    </location>
</feature>
<dbReference type="eggNOG" id="arCOG01768">
    <property type="taxonomic scope" value="Archaea"/>
</dbReference>
<dbReference type="MEROPS" id="S54.027"/>
<dbReference type="STRING" id="1104324.P186_2499"/>
<keyword evidence="6 7" id="KW-0472">Membrane</keyword>
<evidence type="ECO:0000256" key="3">
    <source>
        <dbReference type="ARBA" id="ARBA00022692"/>
    </source>
</evidence>
<dbReference type="Gene3D" id="1.20.1540.10">
    <property type="entry name" value="Rhomboid-like"/>
    <property type="match status" value="1"/>
</dbReference>
<feature type="transmembrane region" description="Helical" evidence="7">
    <location>
        <begin position="157"/>
        <end position="181"/>
    </location>
</feature>
<dbReference type="InterPro" id="IPR035952">
    <property type="entry name" value="Rhomboid-like_sf"/>
</dbReference>
<dbReference type="GeneID" id="11594101"/>
<keyword evidence="4" id="KW-0378">Hydrolase</keyword>
<gene>
    <name evidence="9" type="ORF">P186_2499</name>
</gene>
<feature type="domain" description="Peptidase S54 rhomboid" evidence="8">
    <location>
        <begin position="52"/>
        <end position="219"/>
    </location>
</feature>
<dbReference type="Pfam" id="PF01694">
    <property type="entry name" value="Rhomboid"/>
    <property type="match status" value="1"/>
</dbReference>
<keyword evidence="5 7" id="KW-1133">Transmembrane helix</keyword>
<protein>
    <submittedName>
        <fullName evidence="9">Rhomboid-like protein</fullName>
    </submittedName>
</protein>
<dbReference type="AlphaFoldDB" id="G7VD06"/>
<dbReference type="PANTHER" id="PTHR43731:SF14">
    <property type="entry name" value="PRESENILIN-ASSOCIATED RHOMBOID-LIKE PROTEIN, MITOCHONDRIAL"/>
    <property type="match status" value="1"/>
</dbReference>
<evidence type="ECO:0000313" key="9">
    <source>
        <dbReference type="EMBL" id="AET33885.1"/>
    </source>
</evidence>
<dbReference type="EMBL" id="CP003098">
    <property type="protein sequence ID" value="AET33885.1"/>
    <property type="molecule type" value="Genomic_DNA"/>
</dbReference>
<dbReference type="InterPro" id="IPR050925">
    <property type="entry name" value="Rhomboid_protease_S54"/>
</dbReference>
<sequence>MAIPLRDINPTRTFPYVTKALVFINIAVFIYELLNPRFVQQYAFVPALAWEEPYRWVTHMFLHGGVLHIVGNMLYLWVFGDNVEDYYGHGTFLLLYLFWGLAAAFTHYMAVETQASLMAATGYPGPSPVYMPALGASGAISGVLGAYMVLYPRARILTLILFFVITMVEVPAWAYIGFWFLYQLFYGALEFITLSQSGVAYFAHIGGFIAGALTALVYKKRRATYHWYWTY</sequence>
<evidence type="ECO:0000259" key="8">
    <source>
        <dbReference type="Pfam" id="PF01694"/>
    </source>
</evidence>
<dbReference type="GO" id="GO:0004252">
    <property type="term" value="F:serine-type endopeptidase activity"/>
    <property type="evidence" value="ECO:0007669"/>
    <property type="project" value="InterPro"/>
</dbReference>
<evidence type="ECO:0000256" key="2">
    <source>
        <dbReference type="ARBA" id="ARBA00009045"/>
    </source>
</evidence>
<dbReference type="KEGG" id="pyr:P186_2499"/>
<dbReference type="InterPro" id="IPR022764">
    <property type="entry name" value="Peptidase_S54_rhomboid_dom"/>
</dbReference>
<feature type="transmembrane region" description="Helical" evidence="7">
    <location>
        <begin position="54"/>
        <end position="78"/>
    </location>
</feature>